<keyword evidence="1" id="KW-1133">Transmembrane helix</keyword>
<dbReference type="Proteomes" id="UP000823891">
    <property type="component" value="Unassembled WGS sequence"/>
</dbReference>
<evidence type="ECO:0000313" key="2">
    <source>
        <dbReference type="EMBL" id="HJC23701.1"/>
    </source>
</evidence>
<feature type="transmembrane region" description="Helical" evidence="1">
    <location>
        <begin position="241"/>
        <end position="258"/>
    </location>
</feature>
<comment type="caution">
    <text evidence="2">The sequence shown here is derived from an EMBL/GenBank/DDBJ whole genome shotgun (WGS) entry which is preliminary data.</text>
</comment>
<dbReference type="AlphaFoldDB" id="A0A9D2SR03"/>
<dbReference type="InterPro" id="IPR001927">
    <property type="entry name" value="Na/Gal_symport"/>
</dbReference>
<dbReference type="Pfam" id="PF13347">
    <property type="entry name" value="MFS_2"/>
    <property type="match status" value="1"/>
</dbReference>
<dbReference type="Gene3D" id="1.20.1250.20">
    <property type="entry name" value="MFS general substrate transporter like domains"/>
    <property type="match status" value="2"/>
</dbReference>
<dbReference type="GO" id="GO:0008643">
    <property type="term" value="P:carbohydrate transport"/>
    <property type="evidence" value="ECO:0007669"/>
    <property type="project" value="InterPro"/>
</dbReference>
<dbReference type="GO" id="GO:0006814">
    <property type="term" value="P:sodium ion transport"/>
    <property type="evidence" value="ECO:0007669"/>
    <property type="project" value="InterPro"/>
</dbReference>
<dbReference type="PANTHER" id="PTHR11328">
    <property type="entry name" value="MAJOR FACILITATOR SUPERFAMILY DOMAIN-CONTAINING PROTEIN"/>
    <property type="match status" value="1"/>
</dbReference>
<dbReference type="NCBIfam" id="TIGR00792">
    <property type="entry name" value="gph"/>
    <property type="match status" value="1"/>
</dbReference>
<sequence length="465" mass="50360">MAKNATGSLTLKHKIGYAMGDLGGCMTFALMGSMVTRYYTNVLQVNTLILAGLLFVWNIWDAVNDPMMGILMDKIYSKRKNPKGKFRPWLLRIAPLLCITSIVFWTVPTFFKGVSMLVVLFFCKILYEGCYTMFNIPMGSLLGAMANNDAERSTLSSARGFGSLVGNVLPMMILPQLLAKYGDTSFAFGAGAAVCAVIGFIFCLLHYFWTEERNLAAVEAVSGSDGIKVSDIFNVFRKNRAFVALIIHGICICTMQYVNNTLGTYMYGDVLGDIGVMSSQSALSMIIGVVCLALCPIVSKKIGLEKMVRICLLIGAIGYLALFGYMMVADISAMVYMIWSQIAFGIAGVSIYMQWGLVATVTDYNELITGKRTEGTIYGTFNLSRRIGQTVGNSAAVLALGWIGYDAAAAAQSAGTVFGIKALSVLVPGLFMIGSWIAFKFVWNITPEIRAQIAARKGGNASGAK</sequence>
<accession>A0A9D2SR03</accession>
<dbReference type="InterPro" id="IPR039672">
    <property type="entry name" value="MFS_2"/>
</dbReference>
<feature type="transmembrane region" description="Helical" evidence="1">
    <location>
        <begin position="42"/>
        <end position="60"/>
    </location>
</feature>
<gene>
    <name evidence="2" type="ORF">H9761_08365</name>
</gene>
<dbReference type="PANTHER" id="PTHR11328:SF24">
    <property type="entry name" value="MAJOR FACILITATOR SUPERFAMILY (MFS) PROFILE DOMAIN-CONTAINING PROTEIN"/>
    <property type="match status" value="1"/>
</dbReference>
<feature type="transmembrane region" description="Helical" evidence="1">
    <location>
        <begin position="423"/>
        <end position="443"/>
    </location>
</feature>
<evidence type="ECO:0000313" key="3">
    <source>
        <dbReference type="Proteomes" id="UP000823891"/>
    </source>
</evidence>
<evidence type="ECO:0000256" key="1">
    <source>
        <dbReference type="SAM" id="Phobius"/>
    </source>
</evidence>
<feature type="transmembrane region" description="Helical" evidence="1">
    <location>
        <begin position="155"/>
        <end position="174"/>
    </location>
</feature>
<feature type="transmembrane region" description="Helical" evidence="1">
    <location>
        <begin position="89"/>
        <end position="107"/>
    </location>
</feature>
<reference evidence="2" key="2">
    <citation type="submission" date="2021-04" db="EMBL/GenBank/DDBJ databases">
        <authorList>
            <person name="Gilroy R."/>
        </authorList>
    </citation>
    <scope>NUCLEOTIDE SEQUENCE</scope>
    <source>
        <strain evidence="2">USAMLcec2-132</strain>
    </source>
</reference>
<reference evidence="2" key="1">
    <citation type="journal article" date="2021" name="PeerJ">
        <title>Extensive microbial diversity within the chicken gut microbiome revealed by metagenomics and culture.</title>
        <authorList>
            <person name="Gilroy R."/>
            <person name="Ravi A."/>
            <person name="Getino M."/>
            <person name="Pursley I."/>
            <person name="Horton D.L."/>
            <person name="Alikhan N.F."/>
            <person name="Baker D."/>
            <person name="Gharbi K."/>
            <person name="Hall N."/>
            <person name="Watson M."/>
            <person name="Adriaenssens E.M."/>
            <person name="Foster-Nyarko E."/>
            <person name="Jarju S."/>
            <person name="Secka A."/>
            <person name="Antonio M."/>
            <person name="Oren A."/>
            <person name="Chaudhuri R.R."/>
            <person name="La Ragione R."/>
            <person name="Hildebrand F."/>
            <person name="Pallen M.J."/>
        </authorList>
    </citation>
    <scope>NUCLEOTIDE SEQUENCE</scope>
    <source>
        <strain evidence="2">USAMLcec2-132</strain>
    </source>
</reference>
<keyword evidence="1" id="KW-0812">Transmembrane</keyword>
<name>A0A9D2SR03_9FIRM</name>
<feature type="transmembrane region" description="Helical" evidence="1">
    <location>
        <begin position="278"/>
        <end position="298"/>
    </location>
</feature>
<dbReference type="GO" id="GO:0005886">
    <property type="term" value="C:plasma membrane"/>
    <property type="evidence" value="ECO:0007669"/>
    <property type="project" value="TreeGrafter"/>
</dbReference>
<dbReference type="GO" id="GO:0015293">
    <property type="term" value="F:symporter activity"/>
    <property type="evidence" value="ECO:0007669"/>
    <property type="project" value="InterPro"/>
</dbReference>
<dbReference type="EMBL" id="DWWS01000028">
    <property type="protein sequence ID" value="HJC23701.1"/>
    <property type="molecule type" value="Genomic_DNA"/>
</dbReference>
<feature type="transmembrane region" description="Helical" evidence="1">
    <location>
        <begin position="310"/>
        <end position="328"/>
    </location>
</feature>
<protein>
    <submittedName>
        <fullName evidence="2">Glycoside-pentoside-hexuronide (GPH):cation symporter</fullName>
    </submittedName>
</protein>
<organism evidence="2 3">
    <name type="scientific">Candidatus Eisenbergiella merdavium</name>
    <dbReference type="NCBI Taxonomy" id="2838551"/>
    <lineage>
        <taxon>Bacteria</taxon>
        <taxon>Bacillati</taxon>
        <taxon>Bacillota</taxon>
        <taxon>Clostridia</taxon>
        <taxon>Lachnospirales</taxon>
        <taxon>Lachnospiraceae</taxon>
        <taxon>Eisenbergiella</taxon>
    </lineage>
</organism>
<keyword evidence="1" id="KW-0472">Membrane</keyword>
<feature type="transmembrane region" description="Helical" evidence="1">
    <location>
        <begin position="186"/>
        <end position="209"/>
    </location>
</feature>
<feature type="transmembrane region" description="Helical" evidence="1">
    <location>
        <begin position="334"/>
        <end position="353"/>
    </location>
</feature>
<dbReference type="SUPFAM" id="SSF103473">
    <property type="entry name" value="MFS general substrate transporter"/>
    <property type="match status" value="1"/>
</dbReference>
<proteinExistence type="predicted"/>
<dbReference type="InterPro" id="IPR036259">
    <property type="entry name" value="MFS_trans_sf"/>
</dbReference>